<dbReference type="FunFam" id="3.10.250.10:FF:000001">
    <property type="entry name" value="Lysyl oxidase 4 isoform X1"/>
    <property type="match status" value="1"/>
</dbReference>
<dbReference type="InterPro" id="IPR023415">
    <property type="entry name" value="LDLR_class-A_CS"/>
</dbReference>
<evidence type="ECO:0000256" key="3">
    <source>
        <dbReference type="ARBA" id="ARBA00022461"/>
    </source>
</evidence>
<evidence type="ECO:0000256" key="18">
    <source>
        <dbReference type="PROSITE-ProRule" id="PRU00124"/>
    </source>
</evidence>
<keyword evidence="2 20" id="KW-0813">Transport</keyword>
<feature type="disulfide bond" evidence="18">
    <location>
        <begin position="131"/>
        <end position="143"/>
    </location>
</feature>
<proteinExistence type="inferred from homology"/>
<dbReference type="Pfam" id="PF00530">
    <property type="entry name" value="SRCR"/>
    <property type="match status" value="1"/>
</dbReference>
<keyword evidence="14 19" id="KW-1015">Disulfide bond</keyword>
<comment type="caution">
    <text evidence="19">Lacks conserved residue(s) required for the propagation of feature annotation.</text>
</comment>
<dbReference type="InterPro" id="IPR036772">
    <property type="entry name" value="SRCR-like_dom_sf"/>
</dbReference>
<evidence type="ECO:0000256" key="21">
    <source>
        <dbReference type="SAM" id="Phobius"/>
    </source>
</evidence>
<evidence type="ECO:0000256" key="4">
    <source>
        <dbReference type="ARBA" id="ARBA00022572"/>
    </source>
</evidence>
<feature type="transmembrane region" description="Helical" evidence="21">
    <location>
        <begin position="1083"/>
        <end position="1106"/>
    </location>
</feature>
<dbReference type="Pfam" id="PF00057">
    <property type="entry name" value="Ldl_recept_a"/>
    <property type="match status" value="4"/>
</dbReference>
<evidence type="ECO:0000313" key="25">
    <source>
        <dbReference type="Proteomes" id="UP000887568"/>
    </source>
</evidence>
<dbReference type="PROSITE" id="PS50070">
    <property type="entry name" value="KRINGLE_2"/>
    <property type="match status" value="1"/>
</dbReference>
<keyword evidence="8" id="KW-0378">Hydrolase</keyword>
<feature type="domain" description="Kringle" evidence="22">
    <location>
        <begin position="284"/>
        <end position="364"/>
    </location>
</feature>
<dbReference type="OrthoDB" id="2019384at2759"/>
<dbReference type="Pfam" id="PF00858">
    <property type="entry name" value="ASC"/>
    <property type="match status" value="1"/>
</dbReference>
<name>A0A914BMM9_PATMI</name>
<dbReference type="GO" id="GO:0015280">
    <property type="term" value="F:ligand-gated sodium channel activity"/>
    <property type="evidence" value="ECO:0007669"/>
    <property type="project" value="TreeGrafter"/>
</dbReference>
<dbReference type="PROSITE" id="PS01209">
    <property type="entry name" value="LDLRA_1"/>
    <property type="match status" value="3"/>
</dbReference>
<keyword evidence="6 20" id="KW-0812">Transmembrane</keyword>
<dbReference type="InterPro" id="IPR001873">
    <property type="entry name" value="ENaC"/>
</dbReference>
<dbReference type="PRINTS" id="PR00258">
    <property type="entry name" value="SPERACTRCPTR"/>
</dbReference>
<feature type="disulfide bond" evidence="19">
    <location>
        <begin position="413"/>
        <end position="474"/>
    </location>
</feature>
<dbReference type="CDD" id="cd00112">
    <property type="entry name" value="LDLa"/>
    <property type="match status" value="7"/>
</dbReference>
<keyword evidence="3 20" id="KW-0894">Sodium channel</keyword>
<evidence type="ECO:0000256" key="17">
    <source>
        <dbReference type="PROSITE-ProRule" id="PRU00121"/>
    </source>
</evidence>
<feature type="domain" description="SRCR" evidence="23">
    <location>
        <begin position="371"/>
        <end position="475"/>
    </location>
</feature>
<keyword evidence="10 21" id="KW-1133">Transmembrane helix</keyword>
<dbReference type="Gene3D" id="4.10.400.10">
    <property type="entry name" value="Low-density Lipoprotein Receptor"/>
    <property type="match status" value="8"/>
</dbReference>
<dbReference type="SMART" id="SM00192">
    <property type="entry name" value="LDLa"/>
    <property type="match status" value="9"/>
</dbReference>
<keyword evidence="15 20" id="KW-0739">Sodium transport</keyword>
<keyword evidence="16 20" id="KW-0407">Ion channel</keyword>
<keyword evidence="5" id="KW-0645">Protease</keyword>
<keyword evidence="25" id="KW-1185">Reference proteome</keyword>
<evidence type="ECO:0000256" key="2">
    <source>
        <dbReference type="ARBA" id="ARBA00022448"/>
    </source>
</evidence>
<evidence type="ECO:0000313" key="24">
    <source>
        <dbReference type="EnsemblMetazoa" id="XP_038077374.1"/>
    </source>
</evidence>
<dbReference type="PANTHER" id="PTHR11690:SF248">
    <property type="entry name" value="PICKPOCKET 17, ISOFORM A"/>
    <property type="match status" value="1"/>
</dbReference>
<evidence type="ECO:0000256" key="6">
    <source>
        <dbReference type="ARBA" id="ARBA00022692"/>
    </source>
</evidence>
<evidence type="ECO:0000256" key="7">
    <source>
        <dbReference type="ARBA" id="ARBA00022729"/>
    </source>
</evidence>
<evidence type="ECO:0000256" key="10">
    <source>
        <dbReference type="ARBA" id="ARBA00022989"/>
    </source>
</evidence>
<dbReference type="InterPro" id="IPR001190">
    <property type="entry name" value="SRCR"/>
</dbReference>
<dbReference type="SUPFAM" id="SSF57440">
    <property type="entry name" value="Kringle-like"/>
    <property type="match status" value="1"/>
</dbReference>
<feature type="disulfide bond" evidence="18">
    <location>
        <begin position="584"/>
        <end position="602"/>
    </location>
</feature>
<keyword evidence="9" id="KW-0720">Serine protease</keyword>
<dbReference type="InterPro" id="IPR038178">
    <property type="entry name" value="Kringle_sf"/>
</dbReference>
<keyword evidence="11" id="KW-0915">Sodium</keyword>
<dbReference type="InterPro" id="IPR002172">
    <property type="entry name" value="LDrepeatLR_classA_rpt"/>
</dbReference>
<evidence type="ECO:0000256" key="20">
    <source>
        <dbReference type="RuleBase" id="RU000679"/>
    </source>
</evidence>
<evidence type="ECO:0000256" key="19">
    <source>
        <dbReference type="PROSITE-ProRule" id="PRU00196"/>
    </source>
</evidence>
<evidence type="ECO:0000256" key="11">
    <source>
        <dbReference type="ARBA" id="ARBA00023053"/>
    </source>
</evidence>
<dbReference type="Gene3D" id="1.10.287.820">
    <property type="entry name" value="Acid-sensing ion channel domain"/>
    <property type="match status" value="1"/>
</dbReference>
<sequence length="1120" mass="125821">MGMCIPLRKKCDRRPDCYEGEDEDDCECKKSEFRCKRRGGCIAKTRVCDGRADCFDKSDESVEICGVSNRTFPDCTSSSFFMCPSKAGCIPWKFVCDKFADCLDGSDEEPISICVDNRLEILQPVYLSPTCSPGEFMCKSGECIQEGWACDGSLDCRDGSDEALKLCGRPLCTPPQIPCPAGGCGTLCDLNPECFNGWDETNCTCQVLDEETVIEEIKCKNASSTKYFKGAEYPYLTVCATATPFYRCDGGLECFNTTSKLPEHCKTVYSECYIATNGWDYRGTKTQDDCLPWSDPRVALLNYTGQNFRELEGVKPGSTVGHSLCRNPGGERDTIWCFVDSGNGSLEYKNCTPLPPPIPLRKSCHDELFSVALSQDDSSSDPTQGRVEVSFKTGAVGTISDPDWTLEDANVVCRQLGFPAGAIVNSTIDFGPGTGRVLLRDVQCMGIEVNLIDCLYRLASDQDTNHTYDVGVVCNDTDAVPRRQKRGVAPTSDLISDACPFCSKKRLNSEPSPDTTSPCKHEEFQCTERKPNAPIKCIPREYVCDRYNDCSDNGGLLKPGMPMDSDEQHCTLSAGDCGNGNFKCRSGECIRYWQTCNNFPDCQDGSDEMLPECEVRRSACRLQEFQCTEPLSDGTYKCIPRNFVCDRYNDCGDNRGPLTATITRASDERACIKPGEVPPDNYYRCRDGMEFIHEYDVCNTVKDCKQGDDEENCYLAGRSDPFGGLFQDPKWYFPYLVMVSKEHRSHLFDNFMEDFRAPPFGRVKGDYPPDWNGFVTFSSTPDYSDLVGVAKMSKDEVSRYGHQKDDFILQCTYEQRKCNMSNFQLLQDDNYGNCFTFNAAIDNPITAKKTGSRYGLQMTLFLEQSEYISIFGPEAGVRVCINPQHIRPNPTDTGMTVKPGTVTSLGLRYNDVLRKGFPYGKCLKKVRNTKIIADGEIKISSLDYYDRELCKKTCIHEHIRKYCGCSDTLELNGERCSLLNKTQEVCVQLVYYLSQHNNLTCSCPQQCSEVYYTKTSSMSKWPSQKFAKHLLRNIHSINEKTLHLNEENLFDNIVRLEIYYEELNYESTKEVPAYQEASLFGDLGGIVGLYIGFSLITVCEFIALFLKLIKKSCCNRTVRI</sequence>
<dbReference type="PROSITE" id="PS50287">
    <property type="entry name" value="SRCR_2"/>
    <property type="match status" value="1"/>
</dbReference>
<dbReference type="PRINTS" id="PR01078">
    <property type="entry name" value="AMINACHANNEL"/>
</dbReference>
<dbReference type="PROSITE" id="PS50068">
    <property type="entry name" value="LDLRA_2"/>
    <property type="match status" value="6"/>
</dbReference>
<evidence type="ECO:0000256" key="16">
    <source>
        <dbReference type="ARBA" id="ARBA00023303"/>
    </source>
</evidence>
<protein>
    <submittedName>
        <fullName evidence="24">Uncharacterized protein</fullName>
    </submittedName>
</protein>
<comment type="similarity">
    <text evidence="20">Belongs to the amiloride-sensitive sodium channel (TC 1.A.6) family.</text>
</comment>
<feature type="disulfide bond" evidence="18">
    <location>
        <begin position="577"/>
        <end position="589"/>
    </location>
</feature>
<evidence type="ECO:0000256" key="1">
    <source>
        <dbReference type="ARBA" id="ARBA00004141"/>
    </source>
</evidence>
<keyword evidence="7" id="KW-0732">Signal</keyword>
<evidence type="ECO:0000256" key="9">
    <source>
        <dbReference type="ARBA" id="ARBA00022825"/>
    </source>
</evidence>
<dbReference type="Proteomes" id="UP000887568">
    <property type="component" value="Unplaced"/>
</dbReference>
<keyword evidence="13 21" id="KW-0472">Membrane</keyword>
<dbReference type="Gene3D" id="2.60.470.10">
    <property type="entry name" value="Acid-sensing ion channels like domains"/>
    <property type="match status" value="1"/>
</dbReference>
<evidence type="ECO:0000256" key="8">
    <source>
        <dbReference type="ARBA" id="ARBA00022801"/>
    </source>
</evidence>
<evidence type="ECO:0000256" key="5">
    <source>
        <dbReference type="ARBA" id="ARBA00022670"/>
    </source>
</evidence>
<dbReference type="RefSeq" id="XP_038077374.1">
    <property type="nucleotide sequence ID" value="XM_038221446.1"/>
</dbReference>
<dbReference type="SMART" id="SM00130">
    <property type="entry name" value="KR"/>
    <property type="match status" value="1"/>
</dbReference>
<dbReference type="EnsemblMetazoa" id="XM_038221446.1">
    <property type="protein sequence ID" value="XP_038077374.1"/>
    <property type="gene ID" value="LOC119745222"/>
</dbReference>
<dbReference type="PANTHER" id="PTHR11690">
    <property type="entry name" value="AMILORIDE-SENSITIVE SODIUM CHANNEL-RELATED"/>
    <property type="match status" value="1"/>
</dbReference>
<evidence type="ECO:0000256" key="15">
    <source>
        <dbReference type="ARBA" id="ARBA00023201"/>
    </source>
</evidence>
<organism evidence="24 25">
    <name type="scientific">Patiria miniata</name>
    <name type="common">Bat star</name>
    <name type="synonym">Asterina miniata</name>
    <dbReference type="NCBI Taxonomy" id="46514"/>
    <lineage>
        <taxon>Eukaryota</taxon>
        <taxon>Metazoa</taxon>
        <taxon>Echinodermata</taxon>
        <taxon>Eleutherozoa</taxon>
        <taxon>Asterozoa</taxon>
        <taxon>Asteroidea</taxon>
        <taxon>Valvatacea</taxon>
        <taxon>Valvatida</taxon>
        <taxon>Asterinidae</taxon>
        <taxon>Patiria</taxon>
    </lineage>
</organism>
<dbReference type="SUPFAM" id="SSF57424">
    <property type="entry name" value="LDL receptor-like module"/>
    <property type="match status" value="7"/>
</dbReference>
<dbReference type="AlphaFoldDB" id="A0A914BMM9"/>
<dbReference type="Gene3D" id="2.40.20.10">
    <property type="entry name" value="Plasminogen Kringle 4"/>
    <property type="match status" value="1"/>
</dbReference>
<keyword evidence="4 17" id="KW-0420">Kringle</keyword>
<dbReference type="OMA" id="FIHEYDV"/>
<comment type="subcellular location">
    <subcellularLocation>
        <location evidence="1">Membrane</location>
        <topology evidence="1">Multi-pass membrane protein</topology>
    </subcellularLocation>
</comment>
<dbReference type="GO" id="GO:0005886">
    <property type="term" value="C:plasma membrane"/>
    <property type="evidence" value="ECO:0007669"/>
    <property type="project" value="TreeGrafter"/>
</dbReference>
<keyword evidence="12 20" id="KW-0406">Ion transport</keyword>
<evidence type="ECO:0000259" key="23">
    <source>
        <dbReference type="PROSITE" id="PS50287"/>
    </source>
</evidence>
<dbReference type="InterPro" id="IPR013806">
    <property type="entry name" value="Kringle-like"/>
</dbReference>
<dbReference type="InterPro" id="IPR036055">
    <property type="entry name" value="LDL_receptor-like_sf"/>
</dbReference>
<dbReference type="GO" id="GO:0008236">
    <property type="term" value="F:serine-type peptidase activity"/>
    <property type="evidence" value="ECO:0007669"/>
    <property type="project" value="UniProtKB-KW"/>
</dbReference>
<evidence type="ECO:0000256" key="13">
    <source>
        <dbReference type="ARBA" id="ARBA00023136"/>
    </source>
</evidence>
<evidence type="ECO:0000256" key="12">
    <source>
        <dbReference type="ARBA" id="ARBA00023065"/>
    </source>
</evidence>
<feature type="disulfide bond" evidence="18">
    <location>
        <begin position="138"/>
        <end position="156"/>
    </location>
</feature>
<dbReference type="GO" id="GO:0006508">
    <property type="term" value="P:proteolysis"/>
    <property type="evidence" value="ECO:0007669"/>
    <property type="project" value="UniProtKB-KW"/>
</dbReference>
<evidence type="ECO:0000259" key="22">
    <source>
        <dbReference type="PROSITE" id="PS50070"/>
    </source>
</evidence>
<dbReference type="InterPro" id="IPR000001">
    <property type="entry name" value="Kringle"/>
</dbReference>
<reference evidence="24" key="1">
    <citation type="submission" date="2022-11" db="UniProtKB">
        <authorList>
            <consortium name="EnsemblMetazoa"/>
        </authorList>
    </citation>
    <scope>IDENTIFICATION</scope>
</reference>
<evidence type="ECO:0000256" key="14">
    <source>
        <dbReference type="ARBA" id="ARBA00023157"/>
    </source>
</evidence>
<dbReference type="SMART" id="SM00202">
    <property type="entry name" value="SR"/>
    <property type="match status" value="1"/>
</dbReference>
<accession>A0A914BMM9</accession>
<dbReference type="SUPFAM" id="SSF56487">
    <property type="entry name" value="SRCR-like"/>
    <property type="match status" value="1"/>
</dbReference>
<dbReference type="GeneID" id="119745222"/>
<dbReference type="Gene3D" id="3.10.250.10">
    <property type="entry name" value="SRCR-like domain"/>
    <property type="match status" value="1"/>
</dbReference>
<feature type="disulfide bond" evidence="19">
    <location>
        <begin position="444"/>
        <end position="454"/>
    </location>
</feature>